<sequence length="154" mass="17416">RHYAKIDELRQAALSYRQNYSSNYFGDLFQVHHSVGCAVEKRGVKIIAHLTPFKDNEVILIAEELNLSFKERIYEVLACFRDRMGVTCFNLSLVTPPLSETEESWEGFPVMARLVDRGNPDNRSSDVGGMEIYGASVIASDPLDLANQLRQYLG</sequence>
<organism evidence="1">
    <name type="scientific">marine sediment metagenome</name>
    <dbReference type="NCBI Taxonomy" id="412755"/>
    <lineage>
        <taxon>unclassified sequences</taxon>
        <taxon>metagenomes</taxon>
        <taxon>ecological metagenomes</taxon>
    </lineage>
</organism>
<dbReference type="EMBL" id="BARS01022789">
    <property type="protein sequence ID" value="GAG04043.1"/>
    <property type="molecule type" value="Genomic_DNA"/>
</dbReference>
<proteinExistence type="predicted"/>
<feature type="non-terminal residue" evidence="1">
    <location>
        <position position="1"/>
    </location>
</feature>
<name>X0UUS4_9ZZZZ</name>
<dbReference type="AlphaFoldDB" id="X0UUS4"/>
<reference evidence="1" key="1">
    <citation type="journal article" date="2014" name="Front. Microbiol.">
        <title>High frequency of phylogenetically diverse reductive dehalogenase-homologous genes in deep subseafloor sedimentary metagenomes.</title>
        <authorList>
            <person name="Kawai M."/>
            <person name="Futagami T."/>
            <person name="Toyoda A."/>
            <person name="Takaki Y."/>
            <person name="Nishi S."/>
            <person name="Hori S."/>
            <person name="Arai W."/>
            <person name="Tsubouchi T."/>
            <person name="Morono Y."/>
            <person name="Uchiyama I."/>
            <person name="Ito T."/>
            <person name="Fujiyama A."/>
            <person name="Inagaki F."/>
            <person name="Takami H."/>
        </authorList>
    </citation>
    <scope>NUCLEOTIDE SEQUENCE</scope>
    <source>
        <strain evidence="1">Expedition CK06-06</strain>
    </source>
</reference>
<evidence type="ECO:0000313" key="1">
    <source>
        <dbReference type="EMBL" id="GAG04043.1"/>
    </source>
</evidence>
<comment type="caution">
    <text evidence="1">The sequence shown here is derived from an EMBL/GenBank/DDBJ whole genome shotgun (WGS) entry which is preliminary data.</text>
</comment>
<accession>X0UUS4</accession>
<gene>
    <name evidence="1" type="ORF">S01H1_36384</name>
</gene>
<protein>
    <submittedName>
        <fullName evidence="1">Uncharacterized protein</fullName>
    </submittedName>
</protein>